<name>A0ABV5CRC5_9ACTN</name>
<comment type="caution">
    <text evidence="2">The sequence shown here is derived from an EMBL/GenBank/DDBJ whole genome shotgun (WGS) entry which is preliminary data.</text>
</comment>
<evidence type="ECO:0000256" key="1">
    <source>
        <dbReference type="SAM" id="MobiDB-lite"/>
    </source>
</evidence>
<evidence type="ECO:0000313" key="2">
    <source>
        <dbReference type="EMBL" id="MFB6394555.1"/>
    </source>
</evidence>
<proteinExistence type="predicted"/>
<feature type="region of interest" description="Disordered" evidence="1">
    <location>
        <begin position="78"/>
        <end position="106"/>
    </location>
</feature>
<accession>A0ABV5CRC5</accession>
<dbReference type="RefSeq" id="WP_375734673.1">
    <property type="nucleotide sequence ID" value="NZ_JBCGDC010000039.1"/>
</dbReference>
<sequence length="106" mass="10973">MVETREPAAEPAEPAEVAQCLGGRWAVEVGRWSDRLPPGCADLLAPPVVVSVLAATGAPQAAVPAAAAVPVRRAAPTRRRRMAVVGSGTPRDNPVRPAVRRPARAA</sequence>
<protein>
    <submittedName>
        <fullName evidence="2">Uncharacterized protein</fullName>
    </submittedName>
</protein>
<keyword evidence="3" id="KW-1185">Reference proteome</keyword>
<dbReference type="EMBL" id="JBCGDC010000039">
    <property type="protein sequence ID" value="MFB6394555.1"/>
    <property type="molecule type" value="Genomic_DNA"/>
</dbReference>
<organism evidence="2 3">
    <name type="scientific">Polymorphospora lycopeni</name>
    <dbReference type="NCBI Taxonomy" id="3140240"/>
    <lineage>
        <taxon>Bacteria</taxon>
        <taxon>Bacillati</taxon>
        <taxon>Actinomycetota</taxon>
        <taxon>Actinomycetes</taxon>
        <taxon>Micromonosporales</taxon>
        <taxon>Micromonosporaceae</taxon>
        <taxon>Polymorphospora</taxon>
    </lineage>
</organism>
<reference evidence="2 3" key="1">
    <citation type="submission" date="2024-04" db="EMBL/GenBank/DDBJ databases">
        <title>Polymorphospora sp. isolated from Baiyangdian Lake in Xiong'an New Area.</title>
        <authorList>
            <person name="Zhang X."/>
            <person name="Liu J."/>
        </authorList>
    </citation>
    <scope>NUCLEOTIDE SEQUENCE [LARGE SCALE GENOMIC DNA]</scope>
    <source>
        <strain evidence="2 3">2-325</strain>
    </source>
</reference>
<dbReference type="Proteomes" id="UP001582793">
    <property type="component" value="Unassembled WGS sequence"/>
</dbReference>
<gene>
    <name evidence="2" type="ORF">AAFH96_15755</name>
</gene>
<evidence type="ECO:0000313" key="3">
    <source>
        <dbReference type="Proteomes" id="UP001582793"/>
    </source>
</evidence>